<evidence type="ECO:0000256" key="1">
    <source>
        <dbReference type="ARBA" id="ARBA00022737"/>
    </source>
</evidence>
<dbReference type="EMBL" id="JBGFUD010018933">
    <property type="protein sequence ID" value="MFH4984586.1"/>
    <property type="molecule type" value="Genomic_DNA"/>
</dbReference>
<keyword evidence="2" id="KW-1133">Transmembrane helix</keyword>
<keyword evidence="2" id="KW-0472">Membrane</keyword>
<sequence>MQDVKLLTTTAASCGLFATLVCLVVYPNLYRMINEIHSELIDGMRSFRVETDSAWNEMMEIQTAIIPLDQPKQNPFTEFSRRKRLDFPTLPDYCVCEIPKIKCPPGPAGPRGEPGPQGRECFVAIFCIS</sequence>
<keyword evidence="5" id="KW-1185">Reference proteome</keyword>
<evidence type="ECO:0000259" key="3">
    <source>
        <dbReference type="SMART" id="SM01088"/>
    </source>
</evidence>
<organism evidence="4 5">
    <name type="scientific">Gnathostoma spinigerum</name>
    <dbReference type="NCBI Taxonomy" id="75299"/>
    <lineage>
        <taxon>Eukaryota</taxon>
        <taxon>Metazoa</taxon>
        <taxon>Ecdysozoa</taxon>
        <taxon>Nematoda</taxon>
        <taxon>Chromadorea</taxon>
        <taxon>Rhabditida</taxon>
        <taxon>Spirurina</taxon>
        <taxon>Gnathostomatomorpha</taxon>
        <taxon>Gnathostomatoidea</taxon>
        <taxon>Gnathostomatidae</taxon>
        <taxon>Gnathostoma</taxon>
    </lineage>
</organism>
<dbReference type="InterPro" id="IPR002486">
    <property type="entry name" value="Col_cuticle_N"/>
</dbReference>
<evidence type="ECO:0000256" key="2">
    <source>
        <dbReference type="SAM" id="Phobius"/>
    </source>
</evidence>
<accession>A0ABD6EYY3</accession>
<keyword evidence="2" id="KW-0812">Transmembrane</keyword>
<keyword evidence="1" id="KW-0677">Repeat</keyword>
<reference evidence="4 5" key="1">
    <citation type="submission" date="2024-08" db="EMBL/GenBank/DDBJ databases">
        <title>Gnathostoma spinigerum genome.</title>
        <authorList>
            <person name="Gonzalez-Bertolin B."/>
            <person name="Monzon S."/>
            <person name="Zaballos A."/>
            <person name="Jimenez P."/>
            <person name="Dekumyoy P."/>
            <person name="Varona S."/>
            <person name="Cuesta I."/>
            <person name="Sumanam S."/>
            <person name="Adisakwattana P."/>
            <person name="Gasser R.B."/>
            <person name="Hernandez-Gonzalez A."/>
            <person name="Young N.D."/>
            <person name="Perteguer M.J."/>
        </authorList>
    </citation>
    <scope>NUCLEOTIDE SEQUENCE [LARGE SCALE GENOMIC DNA]</scope>
    <source>
        <strain evidence="4">AL3</strain>
        <tissue evidence="4">Liver</tissue>
    </source>
</reference>
<name>A0ABD6EYY3_9BILA</name>
<feature type="domain" description="Nematode cuticle collagen N-terminal" evidence="3">
    <location>
        <begin position="6"/>
        <end position="58"/>
    </location>
</feature>
<gene>
    <name evidence="4" type="ORF">AB6A40_011295</name>
</gene>
<evidence type="ECO:0000313" key="5">
    <source>
        <dbReference type="Proteomes" id="UP001608902"/>
    </source>
</evidence>
<protein>
    <recommendedName>
        <fullName evidence="3">Nematode cuticle collagen N-terminal domain-containing protein</fullName>
    </recommendedName>
</protein>
<comment type="caution">
    <text evidence="4">The sequence shown here is derived from an EMBL/GenBank/DDBJ whole genome shotgun (WGS) entry which is preliminary data.</text>
</comment>
<dbReference type="Pfam" id="PF01484">
    <property type="entry name" value="Col_cuticle_N"/>
    <property type="match status" value="1"/>
</dbReference>
<proteinExistence type="predicted"/>
<dbReference type="Proteomes" id="UP001608902">
    <property type="component" value="Unassembled WGS sequence"/>
</dbReference>
<dbReference type="AlphaFoldDB" id="A0ABD6EYY3"/>
<evidence type="ECO:0000313" key="4">
    <source>
        <dbReference type="EMBL" id="MFH4984586.1"/>
    </source>
</evidence>
<feature type="transmembrane region" description="Helical" evidence="2">
    <location>
        <begin position="6"/>
        <end position="26"/>
    </location>
</feature>
<dbReference type="SMART" id="SM01088">
    <property type="entry name" value="Col_cuticle_N"/>
    <property type="match status" value="1"/>
</dbReference>